<evidence type="ECO:0000313" key="3">
    <source>
        <dbReference type="Proteomes" id="UP001520878"/>
    </source>
</evidence>
<comment type="caution">
    <text evidence="2">The sequence shown here is derived from an EMBL/GenBank/DDBJ whole genome shotgun (WGS) entry which is preliminary data.</text>
</comment>
<evidence type="ECO:0000313" key="2">
    <source>
        <dbReference type="EMBL" id="MCC2616802.1"/>
    </source>
</evidence>
<keyword evidence="1" id="KW-0472">Membrane</keyword>
<reference evidence="2 3" key="1">
    <citation type="submission" date="2021-10" db="EMBL/GenBank/DDBJ databases">
        <title>Draft genome of Aestuariibacter halophilus JC2043.</title>
        <authorList>
            <person name="Emsley S.A."/>
            <person name="Pfannmuller K.M."/>
            <person name="Ushijima B."/>
            <person name="Saw J.H."/>
            <person name="Videau P."/>
        </authorList>
    </citation>
    <scope>NUCLEOTIDE SEQUENCE [LARGE SCALE GENOMIC DNA]</scope>
    <source>
        <strain evidence="2 3">JC2043</strain>
    </source>
</reference>
<feature type="transmembrane region" description="Helical" evidence="1">
    <location>
        <begin position="56"/>
        <end position="74"/>
    </location>
</feature>
<feature type="transmembrane region" description="Helical" evidence="1">
    <location>
        <begin position="18"/>
        <end position="36"/>
    </location>
</feature>
<evidence type="ECO:0000256" key="1">
    <source>
        <dbReference type="SAM" id="Phobius"/>
    </source>
</evidence>
<protein>
    <submittedName>
        <fullName evidence="2">Uncharacterized protein</fullName>
    </submittedName>
</protein>
<keyword evidence="3" id="KW-1185">Reference proteome</keyword>
<dbReference type="RefSeq" id="WP_229160495.1">
    <property type="nucleotide sequence ID" value="NZ_JAJEWP010000002.1"/>
</dbReference>
<gene>
    <name evidence="2" type="ORF">LJ739_11170</name>
</gene>
<dbReference type="Proteomes" id="UP001520878">
    <property type="component" value="Unassembled WGS sequence"/>
</dbReference>
<accession>A0ABS8G890</accession>
<proteinExistence type="predicted"/>
<sequence>MNNETDDELNNINKRIRTATLISAPANILVGLGLFGTLSPDPGGLHSFFDTPTNSYALLLIGGVIALSQTVPLIKLSLKRQALLQTQNGE</sequence>
<dbReference type="EMBL" id="JAJEWP010000002">
    <property type="protein sequence ID" value="MCC2616802.1"/>
    <property type="molecule type" value="Genomic_DNA"/>
</dbReference>
<keyword evidence="1" id="KW-1133">Transmembrane helix</keyword>
<name>A0ABS8G890_9ALTE</name>
<organism evidence="2 3">
    <name type="scientific">Fluctibacter halophilus</name>
    <dbReference type="NCBI Taxonomy" id="226011"/>
    <lineage>
        <taxon>Bacteria</taxon>
        <taxon>Pseudomonadati</taxon>
        <taxon>Pseudomonadota</taxon>
        <taxon>Gammaproteobacteria</taxon>
        <taxon>Alteromonadales</taxon>
        <taxon>Alteromonadaceae</taxon>
        <taxon>Fluctibacter</taxon>
    </lineage>
</organism>
<keyword evidence="1" id="KW-0812">Transmembrane</keyword>